<gene>
    <name evidence="2" type="ordered locus">Clocel_0986</name>
</gene>
<keyword evidence="1" id="KW-0812">Transmembrane</keyword>
<keyword evidence="3" id="KW-1185">Reference proteome</keyword>
<name>D9STD5_CLOC7</name>
<dbReference type="EMBL" id="CP002160">
    <property type="protein sequence ID" value="ADL50751.1"/>
    <property type="molecule type" value="Genomic_DNA"/>
</dbReference>
<reference evidence="2 3" key="1">
    <citation type="submission" date="2010-08" db="EMBL/GenBank/DDBJ databases">
        <title>Complete sequence of Clostridium cellulovorans 743B.</title>
        <authorList>
            <consortium name="US DOE Joint Genome Institute"/>
            <person name="Lucas S."/>
            <person name="Copeland A."/>
            <person name="Lapidus A."/>
            <person name="Cheng J.-F."/>
            <person name="Bruce D."/>
            <person name="Goodwin L."/>
            <person name="Pitluck S."/>
            <person name="Chertkov O."/>
            <person name="Detter J.C."/>
            <person name="Han C."/>
            <person name="Tapia R."/>
            <person name="Land M."/>
            <person name="Hauser L."/>
            <person name="Chang Y.-J."/>
            <person name="Jeffries C."/>
            <person name="Kyrpides N."/>
            <person name="Ivanova N."/>
            <person name="Mikhailova N."/>
            <person name="Hemme C.L."/>
            <person name="Woyke T."/>
        </authorList>
    </citation>
    <scope>NUCLEOTIDE SEQUENCE [LARGE SCALE GENOMIC DNA]</scope>
    <source>
        <strain evidence="3">ATCC 35296 / DSM 3052 / OCM 3 / 743B</strain>
    </source>
</reference>
<sequence>MGFLGYKWETRVTIHLNVPVSIDYLMLYIENLMFIVKMLL</sequence>
<feature type="transmembrane region" description="Helical" evidence="1">
    <location>
        <begin position="20"/>
        <end position="39"/>
    </location>
</feature>
<dbReference type="Proteomes" id="UP000002730">
    <property type="component" value="Chromosome"/>
</dbReference>
<evidence type="ECO:0000313" key="2">
    <source>
        <dbReference type="EMBL" id="ADL50751.1"/>
    </source>
</evidence>
<dbReference type="HOGENOM" id="CLU_3287331_0_0_9"/>
<dbReference type="STRING" id="573061.Clocel_0986"/>
<dbReference type="AlphaFoldDB" id="D9STD5"/>
<evidence type="ECO:0000313" key="3">
    <source>
        <dbReference type="Proteomes" id="UP000002730"/>
    </source>
</evidence>
<accession>D9STD5</accession>
<organism evidence="2 3">
    <name type="scientific">Clostridium cellulovorans (strain ATCC 35296 / DSM 3052 / OCM 3 / 743B)</name>
    <dbReference type="NCBI Taxonomy" id="573061"/>
    <lineage>
        <taxon>Bacteria</taxon>
        <taxon>Bacillati</taxon>
        <taxon>Bacillota</taxon>
        <taxon>Clostridia</taxon>
        <taxon>Eubacteriales</taxon>
        <taxon>Clostridiaceae</taxon>
        <taxon>Clostridium</taxon>
    </lineage>
</organism>
<keyword evidence="1" id="KW-0472">Membrane</keyword>
<protein>
    <submittedName>
        <fullName evidence="2">Uncharacterized protein</fullName>
    </submittedName>
</protein>
<dbReference type="KEGG" id="ccb:Clocel_0986"/>
<proteinExistence type="predicted"/>
<keyword evidence="1" id="KW-1133">Transmembrane helix</keyword>
<evidence type="ECO:0000256" key="1">
    <source>
        <dbReference type="SAM" id="Phobius"/>
    </source>
</evidence>